<reference evidence="2" key="1">
    <citation type="journal article" date="2023" name="Front. Plant Sci.">
        <title>Chromosomal-level genome assembly of Melastoma candidum provides insights into trichome evolution.</title>
        <authorList>
            <person name="Zhong Y."/>
            <person name="Wu W."/>
            <person name="Sun C."/>
            <person name="Zou P."/>
            <person name="Liu Y."/>
            <person name="Dai S."/>
            <person name="Zhou R."/>
        </authorList>
    </citation>
    <scope>NUCLEOTIDE SEQUENCE [LARGE SCALE GENOMIC DNA]</scope>
</reference>
<keyword evidence="2" id="KW-1185">Reference proteome</keyword>
<organism evidence="1 2">
    <name type="scientific">Melastoma candidum</name>
    <dbReference type="NCBI Taxonomy" id="119954"/>
    <lineage>
        <taxon>Eukaryota</taxon>
        <taxon>Viridiplantae</taxon>
        <taxon>Streptophyta</taxon>
        <taxon>Embryophyta</taxon>
        <taxon>Tracheophyta</taxon>
        <taxon>Spermatophyta</taxon>
        <taxon>Magnoliopsida</taxon>
        <taxon>eudicotyledons</taxon>
        <taxon>Gunneridae</taxon>
        <taxon>Pentapetalae</taxon>
        <taxon>rosids</taxon>
        <taxon>malvids</taxon>
        <taxon>Myrtales</taxon>
        <taxon>Melastomataceae</taxon>
        <taxon>Melastomatoideae</taxon>
        <taxon>Melastomateae</taxon>
        <taxon>Melastoma</taxon>
    </lineage>
</organism>
<evidence type="ECO:0000313" key="2">
    <source>
        <dbReference type="Proteomes" id="UP001057402"/>
    </source>
</evidence>
<name>A0ACB9S111_9MYRT</name>
<dbReference type="Proteomes" id="UP001057402">
    <property type="component" value="Chromosome 2"/>
</dbReference>
<accession>A0ACB9S111</accession>
<gene>
    <name evidence="1" type="ORF">MLD38_002349</name>
</gene>
<dbReference type="EMBL" id="CM042881">
    <property type="protein sequence ID" value="KAI4384161.1"/>
    <property type="molecule type" value="Genomic_DNA"/>
</dbReference>
<evidence type="ECO:0000313" key="1">
    <source>
        <dbReference type="EMBL" id="KAI4384161.1"/>
    </source>
</evidence>
<proteinExistence type="predicted"/>
<protein>
    <submittedName>
        <fullName evidence="1">Uncharacterized protein</fullName>
    </submittedName>
</protein>
<sequence>MKFHRRLLSSNSSSSSSSSNTTDHPSGDTSPNSISPTIVASTSSIDSKTTTTSISSDLSIQTLPSLPSLQLDIPARSFPDFPSVAYPHLLASVPPPHPSLPITSLAISGNLLYAASSHLVRVFLLPDLTPVDSFLGNDPSAGSVKSFAFTVSGAVLTAHQDSKVRVWETTVGSSRHRLVATLPTVTDRLMNFILPRNYVDIRRHKKCLWIEHADAVTALAVHEDSIYSVSWDRSLKVWRGSNLRCMESVKAAHEDAVNALTVGPNGAVYTGSADGKIRVWTRRGGSNGGKRPRHILAATLDKHKSAINALALNEDGSVLFSGACDRSIVVWEREGGTDNMVAVGALRGHGKAILCMISVGREVVISGSADRTVRVWRGEGGKFRCMAVMEGHEKGVKSLEAVAVSGGVVSVVSGSLDGEIRLWHVDLKQLP</sequence>
<comment type="caution">
    <text evidence="1">The sequence shown here is derived from an EMBL/GenBank/DDBJ whole genome shotgun (WGS) entry which is preliminary data.</text>
</comment>